<sequence length="101" mass="10553">MLPQQHTPVIRSGHYSIASNDNRAISQSDTCVSADIDKQGQVCIDIPVVGKQCIPVKTPFPSGTAAKACIDVCTKFGIPTGACATVTVLGQRVAKECFGSC</sequence>
<keyword evidence="2" id="KW-1185">Reference proteome</keyword>
<protein>
    <submittedName>
        <fullName evidence="1">Uncharacterized protein</fullName>
    </submittedName>
</protein>
<name>A0A9X3CJV9_9VIBR</name>
<dbReference type="EMBL" id="JAKRRY010000002">
    <property type="protein sequence ID" value="MCW8344802.1"/>
    <property type="molecule type" value="Genomic_DNA"/>
</dbReference>
<proteinExistence type="predicted"/>
<evidence type="ECO:0000313" key="2">
    <source>
        <dbReference type="Proteomes" id="UP001155587"/>
    </source>
</evidence>
<gene>
    <name evidence="1" type="ORF">MD535_02025</name>
</gene>
<comment type="caution">
    <text evidence="1">The sequence shown here is derived from an EMBL/GenBank/DDBJ whole genome shotgun (WGS) entry which is preliminary data.</text>
</comment>
<evidence type="ECO:0000313" key="1">
    <source>
        <dbReference type="EMBL" id="MCW8344802.1"/>
    </source>
</evidence>
<dbReference type="Proteomes" id="UP001155587">
    <property type="component" value="Unassembled WGS sequence"/>
</dbReference>
<reference evidence="1" key="1">
    <citation type="submission" date="2022-02" db="EMBL/GenBank/DDBJ databases">
        <title>Vibrio sp. nov, a new bacterium isolated from seawater.</title>
        <authorList>
            <person name="Yuan Y."/>
        </authorList>
    </citation>
    <scope>NUCLEOTIDE SEQUENCE</scope>
    <source>
        <strain evidence="1">ZSDZ65</strain>
    </source>
</reference>
<dbReference type="RefSeq" id="WP_265673271.1">
    <property type="nucleotide sequence ID" value="NZ_JAKRRY010000002.1"/>
</dbReference>
<accession>A0A9X3CJV9</accession>
<organism evidence="1 2">
    <name type="scientific">Vibrio qingdaonensis</name>
    <dbReference type="NCBI Taxonomy" id="2829491"/>
    <lineage>
        <taxon>Bacteria</taxon>
        <taxon>Pseudomonadati</taxon>
        <taxon>Pseudomonadota</taxon>
        <taxon>Gammaproteobacteria</taxon>
        <taxon>Vibrionales</taxon>
        <taxon>Vibrionaceae</taxon>
        <taxon>Vibrio</taxon>
    </lineage>
</organism>
<dbReference type="AlphaFoldDB" id="A0A9X3CJV9"/>